<dbReference type="RefSeq" id="WP_169457000.1">
    <property type="nucleotide sequence ID" value="NZ_CP051774.1"/>
</dbReference>
<dbReference type="PANTHER" id="PTHR30383:SF5">
    <property type="entry name" value="SGNH HYDROLASE-TYPE ESTERASE DOMAIN-CONTAINING PROTEIN"/>
    <property type="match status" value="1"/>
</dbReference>
<name>A0A858RRF2_9BACT</name>
<dbReference type="InterPro" id="IPR036514">
    <property type="entry name" value="SGNH_hydro_sf"/>
</dbReference>
<proteinExistence type="predicted"/>
<dbReference type="Gene3D" id="3.40.50.1110">
    <property type="entry name" value="SGNH hydrolase"/>
    <property type="match status" value="1"/>
</dbReference>
<protein>
    <submittedName>
        <fullName evidence="1">SGNH/GDSL hydrolase family protein</fullName>
    </submittedName>
</protein>
<evidence type="ECO:0000313" key="1">
    <source>
        <dbReference type="EMBL" id="QJE98513.1"/>
    </source>
</evidence>
<keyword evidence="1" id="KW-0378">Hydrolase</keyword>
<accession>A0A858RRF2</accession>
<dbReference type="InterPro" id="IPR001087">
    <property type="entry name" value="GDSL"/>
</dbReference>
<dbReference type="Pfam" id="PF00657">
    <property type="entry name" value="Lipase_GDSL"/>
    <property type="match status" value="1"/>
</dbReference>
<keyword evidence="2" id="KW-1185">Reference proteome</keyword>
<dbReference type="SUPFAM" id="SSF52266">
    <property type="entry name" value="SGNH hydrolase"/>
    <property type="match status" value="1"/>
</dbReference>
<gene>
    <name evidence="1" type="ORF">HHL09_22905</name>
</gene>
<dbReference type="Proteomes" id="UP000501812">
    <property type="component" value="Chromosome"/>
</dbReference>
<sequence>MIRNRPIVSLLKNWAAIPIFASVLTGYLHAAPLRVLAIGDSMTEEYAFELTFSAPDSDPDNANVRNWPELFRIFRPTDLDMGAYRTGIPYGDLRTLGHRYNFGIPGTTTTNWTNLINGAWEDDPLGPLYSVTKNAIEEEIFNTPVVVIMLGANDLKQEYNDIFNNTEDPAFFDNIITRINFIHSWVRAIRGVKPPKVVVCTVPDVGATPQISNIYNVPEKKVTTRAKIAAFNQKIIAWAASKQNPPVVARLDLLTDRVFDQVPFQINGTVFTLSGSNENSPTQVFCKDGFHASTVAQAYIANEVIASLNTAMGTTIPKFSDREILKNLLGLNPDQPYLTWISSAGLPSSGMDADPDGDGLPNLVEYLLGTSPGNYSNPFAGSFSPGASLSWKPDAVGLRFGDLIAEESNDLVAWTTVPAERTSVATDGTVSVVPPTERKSFVRLKAVAKP</sequence>
<dbReference type="AlphaFoldDB" id="A0A858RRF2"/>
<reference evidence="1 2" key="1">
    <citation type="submission" date="2020-04" db="EMBL/GenBank/DDBJ databases">
        <title>Luteolibacter sp. G-1-1-1 isolated from soil.</title>
        <authorList>
            <person name="Dahal R.H."/>
        </authorList>
    </citation>
    <scope>NUCLEOTIDE SEQUENCE [LARGE SCALE GENOMIC DNA]</scope>
    <source>
        <strain evidence="1 2">G-1-1-1</strain>
    </source>
</reference>
<organism evidence="1 2">
    <name type="scientific">Luteolibacter luteus</name>
    <dbReference type="NCBI Taxonomy" id="2728835"/>
    <lineage>
        <taxon>Bacteria</taxon>
        <taxon>Pseudomonadati</taxon>
        <taxon>Verrucomicrobiota</taxon>
        <taxon>Verrucomicrobiia</taxon>
        <taxon>Verrucomicrobiales</taxon>
        <taxon>Verrucomicrobiaceae</taxon>
        <taxon>Luteolibacter</taxon>
    </lineage>
</organism>
<dbReference type="KEGG" id="luo:HHL09_22905"/>
<dbReference type="InterPro" id="IPR051532">
    <property type="entry name" value="Ester_Hydrolysis_Enzymes"/>
</dbReference>
<dbReference type="EMBL" id="CP051774">
    <property type="protein sequence ID" value="QJE98513.1"/>
    <property type="molecule type" value="Genomic_DNA"/>
</dbReference>
<evidence type="ECO:0000313" key="2">
    <source>
        <dbReference type="Proteomes" id="UP000501812"/>
    </source>
</evidence>
<dbReference type="GO" id="GO:0004622">
    <property type="term" value="F:phosphatidylcholine lysophospholipase activity"/>
    <property type="evidence" value="ECO:0007669"/>
    <property type="project" value="TreeGrafter"/>
</dbReference>
<dbReference type="PANTHER" id="PTHR30383">
    <property type="entry name" value="THIOESTERASE 1/PROTEASE 1/LYSOPHOSPHOLIPASE L1"/>
    <property type="match status" value="1"/>
</dbReference>